<protein>
    <recommendedName>
        <fullName evidence="2">Ig-like domain-containing protein</fullName>
    </recommendedName>
</protein>
<dbReference type="InterPro" id="IPR003599">
    <property type="entry name" value="Ig_sub"/>
</dbReference>
<sequence>MWLYQMTLRLILFLITVNFTWTRTATLINLGQGRCGEETELVCSGTGTFTWNIRKDSIIVADPAQLHDDIKYSVSVTSTSVTLTIHNTDVSDLGEYSCEVAYDGRSQANATLASVTSGKRLQLTVDKLFPASVSAVLSVNAMVRGGGANTPGAPQLANSITEESKLILRVDEGKPATVSCTSSGFEEDLLQLFISRRRRRLKRTGRYLCYSSAVSAAVASVCFSGWRCSVG</sequence>
<keyword evidence="1" id="KW-0732">Signal</keyword>
<accession>A0ABY7ETU6</accession>
<dbReference type="PROSITE" id="PS50835">
    <property type="entry name" value="IG_LIKE"/>
    <property type="match status" value="1"/>
</dbReference>
<dbReference type="Gene3D" id="2.60.40.10">
    <property type="entry name" value="Immunoglobulins"/>
    <property type="match status" value="1"/>
</dbReference>
<feature type="signal peptide" evidence="1">
    <location>
        <begin position="1"/>
        <end position="22"/>
    </location>
</feature>
<dbReference type="InterPro" id="IPR007110">
    <property type="entry name" value="Ig-like_dom"/>
</dbReference>
<dbReference type="SUPFAM" id="SSF48726">
    <property type="entry name" value="Immunoglobulin"/>
    <property type="match status" value="1"/>
</dbReference>
<dbReference type="CDD" id="cd00096">
    <property type="entry name" value="Ig"/>
    <property type="match status" value="1"/>
</dbReference>
<dbReference type="Proteomes" id="UP001164746">
    <property type="component" value="Chromosome 8"/>
</dbReference>
<gene>
    <name evidence="3" type="ORF">MAR_027455</name>
</gene>
<organism evidence="3 4">
    <name type="scientific">Mya arenaria</name>
    <name type="common">Soft-shell clam</name>
    <dbReference type="NCBI Taxonomy" id="6604"/>
    <lineage>
        <taxon>Eukaryota</taxon>
        <taxon>Metazoa</taxon>
        <taxon>Spiralia</taxon>
        <taxon>Lophotrochozoa</taxon>
        <taxon>Mollusca</taxon>
        <taxon>Bivalvia</taxon>
        <taxon>Autobranchia</taxon>
        <taxon>Heteroconchia</taxon>
        <taxon>Euheterodonta</taxon>
        <taxon>Imparidentia</taxon>
        <taxon>Neoheterodontei</taxon>
        <taxon>Myida</taxon>
        <taxon>Myoidea</taxon>
        <taxon>Myidae</taxon>
        <taxon>Mya</taxon>
    </lineage>
</organism>
<dbReference type="EMBL" id="CP111019">
    <property type="protein sequence ID" value="WAR13275.1"/>
    <property type="molecule type" value="Genomic_DNA"/>
</dbReference>
<dbReference type="InterPro" id="IPR036179">
    <property type="entry name" value="Ig-like_dom_sf"/>
</dbReference>
<feature type="domain" description="Ig-like" evidence="2">
    <location>
        <begin position="36"/>
        <end position="116"/>
    </location>
</feature>
<reference evidence="3" key="1">
    <citation type="submission" date="2022-11" db="EMBL/GenBank/DDBJ databases">
        <title>Centuries of genome instability and evolution in soft-shell clam transmissible cancer (bioRxiv).</title>
        <authorList>
            <person name="Hart S.F.M."/>
            <person name="Yonemitsu M.A."/>
            <person name="Giersch R.M."/>
            <person name="Beal B.F."/>
            <person name="Arriagada G."/>
            <person name="Davis B.W."/>
            <person name="Ostrander E.A."/>
            <person name="Goff S.P."/>
            <person name="Metzger M.J."/>
        </authorList>
    </citation>
    <scope>NUCLEOTIDE SEQUENCE</scope>
    <source>
        <strain evidence="3">MELC-2E11</strain>
        <tissue evidence="3">Siphon/mantle</tissue>
    </source>
</reference>
<evidence type="ECO:0000313" key="3">
    <source>
        <dbReference type="EMBL" id="WAR13275.1"/>
    </source>
</evidence>
<keyword evidence="4" id="KW-1185">Reference proteome</keyword>
<dbReference type="SMART" id="SM00409">
    <property type="entry name" value="IG"/>
    <property type="match status" value="1"/>
</dbReference>
<dbReference type="InterPro" id="IPR013783">
    <property type="entry name" value="Ig-like_fold"/>
</dbReference>
<feature type="chain" id="PRO_5046998280" description="Ig-like domain-containing protein" evidence="1">
    <location>
        <begin position="23"/>
        <end position="231"/>
    </location>
</feature>
<evidence type="ECO:0000313" key="4">
    <source>
        <dbReference type="Proteomes" id="UP001164746"/>
    </source>
</evidence>
<evidence type="ECO:0000256" key="1">
    <source>
        <dbReference type="SAM" id="SignalP"/>
    </source>
</evidence>
<proteinExistence type="predicted"/>
<evidence type="ECO:0000259" key="2">
    <source>
        <dbReference type="PROSITE" id="PS50835"/>
    </source>
</evidence>
<name>A0ABY7ETU6_MYAAR</name>